<comment type="caution">
    <text evidence="1">The sequence shown here is derived from an EMBL/GenBank/DDBJ whole genome shotgun (WGS) entry which is preliminary data.</text>
</comment>
<sequence>NTNRVDTTYLNRIGVQTTLSGQDTYTQAAQLQQQIANARNQWSQNFNQNEQQGFNDFATSLQTIESNYSQFLDSMDESEATFQTNLNAIDSYKSVVKSGIQGIVDQFKTMLADTCNKTDDCVYKKANQGGLNDAGI</sequence>
<evidence type="ECO:0000313" key="2">
    <source>
        <dbReference type="Proteomes" id="UP000298264"/>
    </source>
</evidence>
<dbReference type="OrthoDB" id="345532at2"/>
<evidence type="ECO:0000313" key="1">
    <source>
        <dbReference type="EMBL" id="TGN14027.1"/>
    </source>
</evidence>
<dbReference type="RefSeq" id="WP_135762944.1">
    <property type="nucleotide sequence ID" value="NZ_RQHV01000019.1"/>
</dbReference>
<name>A0A4R9LVV0_9LEPT</name>
<dbReference type="NCBIfam" id="TIGR04388">
    <property type="entry name" value="Lepto_longest"/>
    <property type="match status" value="1"/>
</dbReference>
<feature type="non-terminal residue" evidence="1">
    <location>
        <position position="1"/>
    </location>
</feature>
<gene>
    <name evidence="1" type="ORF">EHS11_03010</name>
</gene>
<feature type="non-terminal residue" evidence="1">
    <location>
        <position position="136"/>
    </location>
</feature>
<dbReference type="Proteomes" id="UP000298264">
    <property type="component" value="Unassembled WGS sequence"/>
</dbReference>
<dbReference type="EMBL" id="RQHV01000019">
    <property type="protein sequence ID" value="TGN14027.1"/>
    <property type="molecule type" value="Genomic_DNA"/>
</dbReference>
<protein>
    <submittedName>
        <fullName evidence="1">TIGR04388 family protein</fullName>
    </submittedName>
</protein>
<dbReference type="InterPro" id="IPR030885">
    <property type="entry name" value="Lepto_longest"/>
</dbReference>
<reference evidence="1" key="1">
    <citation type="journal article" date="2019" name="PLoS Negl. Trop. Dis.">
        <title>Revisiting the worldwide diversity of Leptospira species in the environment.</title>
        <authorList>
            <person name="Vincent A.T."/>
            <person name="Schiettekatte O."/>
            <person name="Bourhy P."/>
            <person name="Veyrier F.J."/>
            <person name="Picardeau M."/>
        </authorList>
    </citation>
    <scope>NUCLEOTIDE SEQUENCE [LARGE SCALE GENOMIC DNA]</scope>
    <source>
        <strain evidence="1">201400974</strain>
    </source>
</reference>
<keyword evidence="2" id="KW-1185">Reference proteome</keyword>
<organism evidence="1 2">
    <name type="scientific">Leptospira ilyithenensis</name>
    <dbReference type="NCBI Taxonomy" id="2484901"/>
    <lineage>
        <taxon>Bacteria</taxon>
        <taxon>Pseudomonadati</taxon>
        <taxon>Spirochaetota</taxon>
        <taxon>Spirochaetia</taxon>
        <taxon>Leptospirales</taxon>
        <taxon>Leptospiraceae</taxon>
        <taxon>Leptospira</taxon>
    </lineage>
</organism>
<accession>A0A4R9LVV0</accession>
<dbReference type="AlphaFoldDB" id="A0A4R9LVV0"/>
<proteinExistence type="predicted"/>